<gene>
    <name evidence="3" type="ORF">EXZ61_01815</name>
</gene>
<dbReference type="CDD" id="cd08545">
    <property type="entry name" value="YcnI_like"/>
    <property type="match status" value="1"/>
</dbReference>
<name>A0A515EK05_9BURK</name>
<dbReference type="EMBL" id="CP036282">
    <property type="protein sequence ID" value="QDL53004.1"/>
    <property type="molecule type" value="Genomic_DNA"/>
</dbReference>
<evidence type="ECO:0000313" key="4">
    <source>
        <dbReference type="Proteomes" id="UP000317365"/>
    </source>
</evidence>
<accession>A0A515EK05</accession>
<sequence>MKTSIALKFVAACAISMGASATFAHVTLQDGAAAAGTGYRATLRVGHGCEGTPTTGLKVIIPAGFNGAQPMPKAGWTVSTRVGKLAEPYESHGTQYTDGVLEISWTANTPADALPDAFYDEFVLRGTTPKKPGPVWFKVVQTCVKGRNEWVEVPASGSSTKGLKMPAALLEVLDVQAAGGHSH</sequence>
<feature type="domain" description="YncI copper-binding" evidence="2">
    <location>
        <begin position="25"/>
        <end position="172"/>
    </location>
</feature>
<dbReference type="InterPro" id="IPR012533">
    <property type="entry name" value="YcnI-copper_dom"/>
</dbReference>
<dbReference type="Pfam" id="PF07987">
    <property type="entry name" value="DUF1775"/>
    <property type="match status" value="1"/>
</dbReference>
<feature type="signal peptide" evidence="1">
    <location>
        <begin position="1"/>
        <end position="24"/>
    </location>
</feature>
<dbReference type="RefSeq" id="WP_142808458.1">
    <property type="nucleotide sequence ID" value="NZ_CP036282.1"/>
</dbReference>
<dbReference type="InterPro" id="IPR038507">
    <property type="entry name" value="YcnI-like_sf"/>
</dbReference>
<feature type="chain" id="PRO_5022037597" evidence="1">
    <location>
        <begin position="25"/>
        <end position="183"/>
    </location>
</feature>
<reference evidence="4" key="1">
    <citation type="submission" date="2019-02" db="EMBL/GenBank/DDBJ databases">
        <title>Complete genome sequence of Rhodoferax sp. Gr-4.</title>
        <authorList>
            <person name="Jin L."/>
        </authorList>
    </citation>
    <scope>NUCLEOTIDE SEQUENCE [LARGE SCALE GENOMIC DNA]</scope>
    <source>
        <strain evidence="4">Gr-4</strain>
    </source>
</reference>
<organism evidence="3 4">
    <name type="scientific">Rhodoferax aquaticus</name>
    <dbReference type="NCBI Taxonomy" id="2527691"/>
    <lineage>
        <taxon>Bacteria</taxon>
        <taxon>Pseudomonadati</taxon>
        <taxon>Pseudomonadota</taxon>
        <taxon>Betaproteobacteria</taxon>
        <taxon>Burkholderiales</taxon>
        <taxon>Comamonadaceae</taxon>
        <taxon>Rhodoferax</taxon>
    </lineage>
</organism>
<reference evidence="4" key="2">
    <citation type="journal article" date="2020" name="Int. J. Syst. Evol. Microbiol.">
        <title>Genomic insights into a novel species Rhodoferax aquaticus sp. nov., isolated from freshwater.</title>
        <authorList>
            <person name="Li T."/>
            <person name="Zhuo Y."/>
            <person name="Jin C.Z."/>
            <person name="Wu X."/>
            <person name="Ko S.R."/>
            <person name="Jin F.J."/>
            <person name="Ahn C.Y."/>
            <person name="Oh H.M."/>
            <person name="Lee H.G."/>
            <person name="Jin L."/>
        </authorList>
    </citation>
    <scope>NUCLEOTIDE SEQUENCE [LARGE SCALE GENOMIC DNA]</scope>
    <source>
        <strain evidence="4">Gr-4</strain>
    </source>
</reference>
<keyword evidence="1" id="KW-0732">Signal</keyword>
<dbReference type="KEGG" id="rhg:EXZ61_01815"/>
<dbReference type="AlphaFoldDB" id="A0A515EK05"/>
<dbReference type="Proteomes" id="UP000317365">
    <property type="component" value="Chromosome"/>
</dbReference>
<evidence type="ECO:0000259" key="2">
    <source>
        <dbReference type="Pfam" id="PF07987"/>
    </source>
</evidence>
<keyword evidence="4" id="KW-1185">Reference proteome</keyword>
<evidence type="ECO:0000256" key="1">
    <source>
        <dbReference type="SAM" id="SignalP"/>
    </source>
</evidence>
<protein>
    <submittedName>
        <fullName evidence="3">DUF1775 domain-containing protein</fullName>
    </submittedName>
</protein>
<dbReference type="Gene3D" id="2.60.40.2230">
    <property type="entry name" value="Uncharacterised protein YcnI-like PF07987, DUF1775"/>
    <property type="match status" value="1"/>
</dbReference>
<proteinExistence type="predicted"/>
<evidence type="ECO:0000313" key="3">
    <source>
        <dbReference type="EMBL" id="QDL53004.1"/>
    </source>
</evidence>